<dbReference type="EMBL" id="JACRTL010000005">
    <property type="protein sequence ID" value="MBC8611263.1"/>
    <property type="molecule type" value="Genomic_DNA"/>
</dbReference>
<accession>A0A8J6TVB2</accession>
<gene>
    <name evidence="2" type="ORF">H8702_09095</name>
</gene>
<keyword evidence="3" id="KW-1185">Reference proteome</keyword>
<dbReference type="InterPro" id="IPR036162">
    <property type="entry name" value="Resolvase-like_N_sf"/>
</dbReference>
<evidence type="ECO:0000259" key="1">
    <source>
        <dbReference type="SMART" id="SM00857"/>
    </source>
</evidence>
<comment type="caution">
    <text evidence="2">The sequence shown here is derived from an EMBL/GenBank/DDBJ whole genome shotgun (WGS) entry which is preliminary data.</text>
</comment>
<name>A0A8J6TVB2_9FIRM</name>
<dbReference type="RefSeq" id="WP_117756015.1">
    <property type="nucleotide sequence ID" value="NZ_JACRTL010000005.1"/>
</dbReference>
<dbReference type="AlphaFoldDB" id="A0A8J6TVB2"/>
<dbReference type="GO" id="GO:0003677">
    <property type="term" value="F:DNA binding"/>
    <property type="evidence" value="ECO:0007669"/>
    <property type="project" value="InterPro"/>
</dbReference>
<dbReference type="Pfam" id="PF00239">
    <property type="entry name" value="Resolvase"/>
    <property type="match status" value="1"/>
</dbReference>
<organism evidence="2 3">
    <name type="scientific">Massiliimalia timonensis</name>
    <dbReference type="NCBI Taxonomy" id="1987501"/>
    <lineage>
        <taxon>Bacteria</taxon>
        <taxon>Bacillati</taxon>
        <taxon>Bacillota</taxon>
        <taxon>Clostridia</taxon>
        <taxon>Eubacteriales</taxon>
        <taxon>Oscillospiraceae</taxon>
        <taxon>Massiliimalia</taxon>
    </lineage>
</organism>
<dbReference type="InterPro" id="IPR006119">
    <property type="entry name" value="Resolv_N"/>
</dbReference>
<evidence type="ECO:0000313" key="2">
    <source>
        <dbReference type="EMBL" id="MBC8611263.1"/>
    </source>
</evidence>
<sequence length="144" mass="16646">MNKKTETAGFPYPDRPMWLYSRSSDKRMFVLIQQMRNLLEEANHRGYTVVGTSQDMGTGRSTARMGLKQMMQAVQGGFVRAVLVRDLTRLSHDPAILIQILEFLQDHDAVLITTESDLRYELYVKGLENRFFQRAAQKGLHLPW</sequence>
<evidence type="ECO:0000313" key="3">
    <source>
        <dbReference type="Proteomes" id="UP000632659"/>
    </source>
</evidence>
<feature type="domain" description="Resolvase/invertase-type recombinase catalytic" evidence="1">
    <location>
        <begin position="17"/>
        <end position="141"/>
    </location>
</feature>
<dbReference type="Proteomes" id="UP000632659">
    <property type="component" value="Unassembled WGS sequence"/>
</dbReference>
<dbReference type="PANTHER" id="PTHR30461:SF23">
    <property type="entry name" value="DNA RECOMBINASE-RELATED"/>
    <property type="match status" value="1"/>
</dbReference>
<proteinExistence type="predicted"/>
<dbReference type="InterPro" id="IPR050639">
    <property type="entry name" value="SSR_resolvase"/>
</dbReference>
<dbReference type="Gene3D" id="3.40.50.1390">
    <property type="entry name" value="Resolvase, N-terminal catalytic domain"/>
    <property type="match status" value="1"/>
</dbReference>
<dbReference type="GO" id="GO:0000150">
    <property type="term" value="F:DNA strand exchange activity"/>
    <property type="evidence" value="ECO:0007669"/>
    <property type="project" value="InterPro"/>
</dbReference>
<dbReference type="SMART" id="SM00857">
    <property type="entry name" value="Resolvase"/>
    <property type="match status" value="1"/>
</dbReference>
<reference evidence="2" key="1">
    <citation type="submission" date="2020-08" db="EMBL/GenBank/DDBJ databases">
        <title>Genome public.</title>
        <authorList>
            <person name="Liu C."/>
            <person name="Sun Q."/>
        </authorList>
    </citation>
    <scope>NUCLEOTIDE SEQUENCE</scope>
    <source>
        <strain evidence="2">NSJ-15</strain>
    </source>
</reference>
<protein>
    <submittedName>
        <fullName evidence="2">Recombinase family protein</fullName>
    </submittedName>
</protein>
<dbReference type="SUPFAM" id="SSF53041">
    <property type="entry name" value="Resolvase-like"/>
    <property type="match status" value="1"/>
</dbReference>
<dbReference type="PANTHER" id="PTHR30461">
    <property type="entry name" value="DNA-INVERTASE FROM LAMBDOID PROPHAGE"/>
    <property type="match status" value="1"/>
</dbReference>